<keyword evidence="3" id="KW-0268">Exocytosis</keyword>
<evidence type="ECO:0000256" key="4">
    <source>
        <dbReference type="ARBA" id="ARBA00023054"/>
    </source>
</evidence>
<dbReference type="GO" id="GO:0000145">
    <property type="term" value="C:exocyst"/>
    <property type="evidence" value="ECO:0007669"/>
    <property type="project" value="TreeGrafter"/>
</dbReference>
<sequence>MAPEPTALPSSAARARHRPVPLPPRQEPESSTPTVEDLCALSNFQGNFHANEFVAQLSEAPLEDVRGKPVFDARPFLGVFADATARLQEMRNSVAEECMTLNSAVQVSQLVYTKKLRQLANNFDATQTSFGQLQERISDVGRTAIRIGEQLESLDRQRTRASETHDLIEYYYMFARGDTKRLDKLRKDGGREGRLKAAMIARRLAVIAREVDIPGSSGTREAVDAYCEQFERDMLKLFDKYYRRSDPKMMFHIAQVLQSFNGGVSCIQIYVNQHDFFISKDRVVQAEQIGSSPMWEAIADPNALPPRKEPALDALFVEIRRTVELEAQIIAAVFPSPLLVMQTFLQRVFAQSVQAFIEAIMQRAHAIDQENAPITSRHDPTADTAGLAFLRMLHVTRSSALQLVDDLKTIDLRSAGITTSSGPFGTSGGLDSLFPLAGTDADGLVRADAGGALGVPAYSAAQLAAAGGSPLGAMLDQAVEELFFPYLDQVKYIDRECRVLSGLYAGALGRFFTWHRNTIKASRANATIFSRVRDQFTGGQAASFGSSVAFATLSDSAGYGKEPSNANVSSFRKLVDRARGTQPAAPVEEEAPADDSDAPDARGELSLELAERLLRWHAEALGRCVDLGQASEVPKNTFALLRVGTDAYLKAYVEAALETATVQLFSYDARSGAAPDVHPLQLVQRVEQLVALWQHYVQKAVLPLTAPSVTIRRETLIYNNHNMLRVEGKCGALLQKFTDNLLAFLAGRLGTQKKTDYAPKDDDVMFARLNTDPCLAIVDVLDAVQTAAFAYLPERTRESLLLEIGVSFHAQLLEHLKKYTVSATGGLMLTKDLAMYQDVCGRFEVPVVTDRFEMLRQLGNLFIVQPAVLKSYMREGHLAKIDEQLLRPYLLRREDYAREVRDLRDDSADEHTSTSLLTSLSNHGLMSGSWSAPGPKDDTQMHFVTDLPDHAAWLESLSQRVTTPELSETMTRSTSLSRTSTPQPTHLGLPHSPRTGSPRDDLHRTPSPVQSRKDRLAQLHNLVTDLESM</sequence>
<organism evidence="8 9">
    <name type="scientific">Malassezia brasiliensis</name>
    <dbReference type="NCBI Taxonomy" id="1821822"/>
    <lineage>
        <taxon>Eukaryota</taxon>
        <taxon>Fungi</taxon>
        <taxon>Dikarya</taxon>
        <taxon>Basidiomycota</taxon>
        <taxon>Ustilaginomycotina</taxon>
        <taxon>Malasseziomycetes</taxon>
        <taxon>Malasseziales</taxon>
        <taxon>Malasseziaceae</taxon>
        <taxon>Malassezia</taxon>
    </lineage>
</organism>
<name>A0AAF0DRH3_9BASI</name>
<protein>
    <submittedName>
        <fullName evidence="8">Exocyst complex component 5</fullName>
    </submittedName>
</protein>
<evidence type="ECO:0000259" key="6">
    <source>
        <dbReference type="Pfam" id="PF07393"/>
    </source>
</evidence>
<evidence type="ECO:0000256" key="2">
    <source>
        <dbReference type="ARBA" id="ARBA00022448"/>
    </source>
</evidence>
<dbReference type="Pfam" id="PF20667">
    <property type="entry name" value="Sec10_N"/>
    <property type="match status" value="1"/>
</dbReference>
<evidence type="ECO:0000313" key="9">
    <source>
        <dbReference type="Proteomes" id="UP001216638"/>
    </source>
</evidence>
<gene>
    <name evidence="8" type="primary">SEC10</name>
    <name evidence="8" type="ORF">MBRA1_001089</name>
</gene>
<evidence type="ECO:0000256" key="1">
    <source>
        <dbReference type="ARBA" id="ARBA00006572"/>
    </source>
</evidence>
<evidence type="ECO:0000313" key="8">
    <source>
        <dbReference type="EMBL" id="WFC94459.1"/>
    </source>
</evidence>
<keyword evidence="9" id="KW-1185">Reference proteome</keyword>
<keyword evidence="4" id="KW-0175">Coiled coil</keyword>
<keyword evidence="2" id="KW-0813">Transport</keyword>
<reference evidence="8" key="1">
    <citation type="submission" date="2023-03" db="EMBL/GenBank/DDBJ databases">
        <title>Mating type loci evolution in Malassezia.</title>
        <authorList>
            <person name="Coelho M.A."/>
        </authorList>
    </citation>
    <scope>NUCLEOTIDE SEQUENCE</scope>
    <source>
        <strain evidence="8">CBS 14135</strain>
    </source>
</reference>
<dbReference type="Pfam" id="PF07393">
    <property type="entry name" value="Sec10_HB"/>
    <property type="match status" value="1"/>
</dbReference>
<dbReference type="Proteomes" id="UP001216638">
    <property type="component" value="Chromosome 1"/>
</dbReference>
<feature type="region of interest" description="Disordered" evidence="5">
    <location>
        <begin position="581"/>
        <end position="601"/>
    </location>
</feature>
<feature type="region of interest" description="Disordered" evidence="5">
    <location>
        <begin position="962"/>
        <end position="1015"/>
    </location>
</feature>
<dbReference type="InterPro" id="IPR048625">
    <property type="entry name" value="Sec10_N"/>
</dbReference>
<dbReference type="GO" id="GO:0006887">
    <property type="term" value="P:exocytosis"/>
    <property type="evidence" value="ECO:0007669"/>
    <property type="project" value="UniProtKB-KW"/>
</dbReference>
<feature type="compositionally biased region" description="Low complexity" evidence="5">
    <location>
        <begin position="965"/>
        <end position="981"/>
    </location>
</feature>
<dbReference type="EMBL" id="CP119951">
    <property type="protein sequence ID" value="WFC94459.1"/>
    <property type="molecule type" value="Genomic_DNA"/>
</dbReference>
<accession>A0AAF0DRH3</accession>
<feature type="region of interest" description="Disordered" evidence="5">
    <location>
        <begin position="1"/>
        <end position="33"/>
    </location>
</feature>
<proteinExistence type="inferred from homology"/>
<feature type="domain" description="Exocyst complex component Sec10 N-terminal" evidence="7">
    <location>
        <begin position="74"/>
        <end position="187"/>
    </location>
</feature>
<dbReference type="GO" id="GO:0006893">
    <property type="term" value="P:Golgi to plasma membrane transport"/>
    <property type="evidence" value="ECO:0007669"/>
    <property type="project" value="TreeGrafter"/>
</dbReference>
<evidence type="ECO:0000259" key="7">
    <source>
        <dbReference type="Pfam" id="PF20667"/>
    </source>
</evidence>
<dbReference type="AlphaFoldDB" id="A0AAF0DRH3"/>
<dbReference type="PANTHER" id="PTHR12100:SF0">
    <property type="entry name" value="EXOCYST COMPLEX COMPONENT 5"/>
    <property type="match status" value="1"/>
</dbReference>
<comment type="similarity">
    <text evidence="1">Belongs to the SEC10 family.</text>
</comment>
<evidence type="ECO:0000256" key="5">
    <source>
        <dbReference type="SAM" id="MobiDB-lite"/>
    </source>
</evidence>
<dbReference type="PANTHER" id="PTHR12100">
    <property type="entry name" value="SEC10"/>
    <property type="match status" value="1"/>
</dbReference>
<feature type="domain" description="Exocyst complex component Sec10-like alpha-helical bundle" evidence="6">
    <location>
        <begin position="196"/>
        <end position="901"/>
    </location>
</feature>
<dbReference type="InterPro" id="IPR009976">
    <property type="entry name" value="Sec10-like"/>
</dbReference>
<dbReference type="InterPro" id="IPR048627">
    <property type="entry name" value="Sec10_HB"/>
</dbReference>
<evidence type="ECO:0000256" key="3">
    <source>
        <dbReference type="ARBA" id="ARBA00022483"/>
    </source>
</evidence>
<feature type="compositionally biased region" description="Acidic residues" evidence="5">
    <location>
        <begin position="587"/>
        <end position="598"/>
    </location>
</feature>